<keyword evidence="5" id="KW-0408">Iron</keyword>
<dbReference type="Gene3D" id="3.20.20.70">
    <property type="entry name" value="Aldolase class I"/>
    <property type="match status" value="1"/>
</dbReference>
<reference evidence="9" key="1">
    <citation type="submission" date="2018-05" db="EMBL/GenBank/DDBJ databases">
        <authorList>
            <person name="Lanie J.A."/>
            <person name="Ng W.-L."/>
            <person name="Kazmierczak K.M."/>
            <person name="Andrzejewski T.M."/>
            <person name="Davidsen T.M."/>
            <person name="Wayne K.J."/>
            <person name="Tettelin H."/>
            <person name="Glass J.I."/>
            <person name="Rusch D."/>
            <person name="Podicherti R."/>
            <person name="Tsui H.-C.T."/>
            <person name="Winkler M.E."/>
        </authorList>
    </citation>
    <scope>NUCLEOTIDE SEQUENCE</scope>
</reference>
<evidence type="ECO:0000256" key="2">
    <source>
        <dbReference type="ARBA" id="ARBA00022617"/>
    </source>
</evidence>
<dbReference type="SMART" id="SM00729">
    <property type="entry name" value="Elp3"/>
    <property type="match status" value="1"/>
</dbReference>
<dbReference type="NCBIfam" id="TIGR00539">
    <property type="entry name" value="hemN_rel"/>
    <property type="match status" value="1"/>
</dbReference>
<dbReference type="InterPro" id="IPR058240">
    <property type="entry name" value="rSAM_sf"/>
</dbReference>
<evidence type="ECO:0000256" key="1">
    <source>
        <dbReference type="ARBA" id="ARBA00006100"/>
    </source>
</evidence>
<dbReference type="CDD" id="cd01335">
    <property type="entry name" value="Radical_SAM"/>
    <property type="match status" value="1"/>
</dbReference>
<dbReference type="PANTHER" id="PTHR13932">
    <property type="entry name" value="COPROPORPHYRINIGEN III OXIDASE"/>
    <property type="match status" value="1"/>
</dbReference>
<dbReference type="PANTHER" id="PTHR13932:SF5">
    <property type="entry name" value="RADICAL S-ADENOSYL METHIONINE DOMAIN-CONTAINING PROTEIN 1, MITOCHONDRIAL"/>
    <property type="match status" value="1"/>
</dbReference>
<dbReference type="SFLD" id="SFLDS00029">
    <property type="entry name" value="Radical_SAM"/>
    <property type="match status" value="1"/>
</dbReference>
<dbReference type="GO" id="GO:0005737">
    <property type="term" value="C:cytoplasm"/>
    <property type="evidence" value="ECO:0007669"/>
    <property type="project" value="InterPro"/>
</dbReference>
<keyword evidence="7" id="KW-0143">Chaperone</keyword>
<dbReference type="AlphaFoldDB" id="A0A382MBR5"/>
<dbReference type="PROSITE" id="PS51918">
    <property type="entry name" value="RADICAL_SAM"/>
    <property type="match status" value="1"/>
</dbReference>
<name>A0A382MBR5_9ZZZZ</name>
<evidence type="ECO:0000313" key="9">
    <source>
        <dbReference type="EMBL" id="SVC45998.1"/>
    </source>
</evidence>
<dbReference type="SFLD" id="SFLDF00562">
    <property type="entry name" value="HemN-like__clustered_with_heat"/>
    <property type="match status" value="1"/>
</dbReference>
<dbReference type="InterPro" id="IPR013785">
    <property type="entry name" value="Aldolase_TIM"/>
</dbReference>
<dbReference type="InterPro" id="IPR034505">
    <property type="entry name" value="Coproporphyrinogen-III_oxidase"/>
</dbReference>
<dbReference type="InterPro" id="IPR006638">
    <property type="entry name" value="Elp3/MiaA/NifB-like_rSAM"/>
</dbReference>
<accession>A0A382MBR5</accession>
<dbReference type="GO" id="GO:0051539">
    <property type="term" value="F:4 iron, 4 sulfur cluster binding"/>
    <property type="evidence" value="ECO:0007669"/>
    <property type="project" value="InterPro"/>
</dbReference>
<evidence type="ECO:0000256" key="3">
    <source>
        <dbReference type="ARBA" id="ARBA00022691"/>
    </source>
</evidence>
<feature type="domain" description="Radical SAM core" evidence="8">
    <location>
        <begin position="1"/>
        <end position="234"/>
    </location>
</feature>
<dbReference type="Pfam" id="PF04055">
    <property type="entry name" value="Radical_SAM"/>
    <property type="match status" value="1"/>
</dbReference>
<proteinExistence type="inferred from homology"/>
<keyword evidence="2" id="KW-0349">Heme</keyword>
<dbReference type="GO" id="GO:0004109">
    <property type="term" value="F:coproporphyrinogen oxidase activity"/>
    <property type="evidence" value="ECO:0007669"/>
    <property type="project" value="InterPro"/>
</dbReference>
<keyword evidence="4" id="KW-0479">Metal-binding</keyword>
<dbReference type="EMBL" id="UINC01092428">
    <property type="protein sequence ID" value="SVC45998.1"/>
    <property type="molecule type" value="Genomic_DNA"/>
</dbReference>
<evidence type="ECO:0000259" key="8">
    <source>
        <dbReference type="PROSITE" id="PS51918"/>
    </source>
</evidence>
<comment type="similarity">
    <text evidence="1">Belongs to the anaerobic coproporphyrinogen-III oxidase family. HemW subfamily.</text>
</comment>
<dbReference type="GO" id="GO:0046872">
    <property type="term" value="F:metal ion binding"/>
    <property type="evidence" value="ECO:0007669"/>
    <property type="project" value="UniProtKB-KW"/>
</dbReference>
<organism evidence="9">
    <name type="scientific">marine metagenome</name>
    <dbReference type="NCBI Taxonomy" id="408172"/>
    <lineage>
        <taxon>unclassified sequences</taxon>
        <taxon>metagenomes</taxon>
        <taxon>ecological metagenomes</taxon>
    </lineage>
</organism>
<evidence type="ECO:0000256" key="7">
    <source>
        <dbReference type="ARBA" id="ARBA00023186"/>
    </source>
</evidence>
<dbReference type="InterPro" id="IPR007197">
    <property type="entry name" value="rSAM"/>
</dbReference>
<sequence length="242" mass="27953">MPSAGLYIHIPFCNIKCIYCDFYSVVDQESTIPDFFKALFKEIQSINTDTSKWDIDTIFIGGGTPSLINPDLISKLIDQLSIKFNLSNIKEFSLEANPGEANFEYLKGYRDLGINRLSIGVQSLDPMLLKFLTRLHNPEDVFHTFENARKAGFDNINCDLIFNIPNQSMSIWKRDLQSIIDLNPNHISCYSLTVEKNTQLFQYINNGKVKMPNEDKSIDYYKWAQYQLAEQKYNNPVKIICY</sequence>
<evidence type="ECO:0000256" key="5">
    <source>
        <dbReference type="ARBA" id="ARBA00023004"/>
    </source>
</evidence>
<dbReference type="SUPFAM" id="SSF102114">
    <property type="entry name" value="Radical SAM enzymes"/>
    <property type="match status" value="1"/>
</dbReference>
<dbReference type="InterPro" id="IPR004559">
    <property type="entry name" value="HemW-like"/>
</dbReference>
<evidence type="ECO:0000256" key="4">
    <source>
        <dbReference type="ARBA" id="ARBA00022723"/>
    </source>
</evidence>
<feature type="non-terminal residue" evidence="9">
    <location>
        <position position="242"/>
    </location>
</feature>
<evidence type="ECO:0000256" key="6">
    <source>
        <dbReference type="ARBA" id="ARBA00023014"/>
    </source>
</evidence>
<dbReference type="GO" id="GO:0006779">
    <property type="term" value="P:porphyrin-containing compound biosynthetic process"/>
    <property type="evidence" value="ECO:0007669"/>
    <property type="project" value="InterPro"/>
</dbReference>
<dbReference type="SFLD" id="SFLDG01065">
    <property type="entry name" value="anaerobic_coproporphyrinogen-I"/>
    <property type="match status" value="1"/>
</dbReference>
<keyword evidence="6" id="KW-0411">Iron-sulfur</keyword>
<keyword evidence="3" id="KW-0949">S-adenosyl-L-methionine</keyword>
<protein>
    <recommendedName>
        <fullName evidence="8">Radical SAM core domain-containing protein</fullName>
    </recommendedName>
</protein>
<gene>
    <name evidence="9" type="ORF">METZ01_LOCUS298852</name>
</gene>